<evidence type="ECO:0000313" key="2">
    <source>
        <dbReference type="Proteomes" id="UP000053766"/>
    </source>
</evidence>
<evidence type="ECO:0000313" key="1">
    <source>
        <dbReference type="EMBL" id="KJH49003.1"/>
    </source>
</evidence>
<organism evidence="1 2">
    <name type="scientific">Dictyocaulus viviparus</name>
    <name type="common">Bovine lungworm</name>
    <dbReference type="NCBI Taxonomy" id="29172"/>
    <lineage>
        <taxon>Eukaryota</taxon>
        <taxon>Metazoa</taxon>
        <taxon>Ecdysozoa</taxon>
        <taxon>Nematoda</taxon>
        <taxon>Chromadorea</taxon>
        <taxon>Rhabditida</taxon>
        <taxon>Rhabditina</taxon>
        <taxon>Rhabditomorpha</taxon>
        <taxon>Strongyloidea</taxon>
        <taxon>Metastrongylidae</taxon>
        <taxon>Dictyocaulus</taxon>
    </lineage>
</organism>
<proteinExistence type="predicted"/>
<accession>A0A0D8XWH8</accession>
<name>A0A0D8XWH8_DICVI</name>
<sequence>MEKWVLGYLASFMRMSIREPDSIALLKTAQIKKSTIRRSSILRDLKRVKNYDHRRGREQRSTECECMNKINVRLSTIRLVQ</sequence>
<reference evidence="2" key="2">
    <citation type="journal article" date="2016" name="Sci. Rep.">
        <title>Dictyocaulus viviparus genome, variome and transcriptome elucidate lungworm biology and support future intervention.</title>
        <authorList>
            <person name="McNulty S.N."/>
            <person name="Strube C."/>
            <person name="Rosa B.A."/>
            <person name="Martin J.C."/>
            <person name="Tyagi R."/>
            <person name="Choi Y.J."/>
            <person name="Wang Q."/>
            <person name="Hallsworth Pepin K."/>
            <person name="Zhang X."/>
            <person name="Ozersky P."/>
            <person name="Wilson R.K."/>
            <person name="Sternberg P.W."/>
            <person name="Gasser R.B."/>
            <person name="Mitreva M."/>
        </authorList>
    </citation>
    <scope>NUCLEOTIDE SEQUENCE [LARGE SCALE GENOMIC DNA]</scope>
    <source>
        <strain evidence="2">HannoverDv2000</strain>
    </source>
</reference>
<protein>
    <submittedName>
        <fullName evidence="1">Uncharacterized protein</fullName>
    </submittedName>
</protein>
<dbReference type="STRING" id="29172.A0A0D8XWH8"/>
<dbReference type="AlphaFoldDB" id="A0A0D8XWH8"/>
<dbReference type="EMBL" id="KN716249">
    <property type="protein sequence ID" value="KJH49003.1"/>
    <property type="molecule type" value="Genomic_DNA"/>
</dbReference>
<dbReference type="Proteomes" id="UP000053766">
    <property type="component" value="Unassembled WGS sequence"/>
</dbReference>
<keyword evidence="2" id="KW-1185">Reference proteome</keyword>
<gene>
    <name evidence="1" type="ORF">DICVIV_04902</name>
</gene>
<reference evidence="1 2" key="1">
    <citation type="submission" date="2013-11" db="EMBL/GenBank/DDBJ databases">
        <title>Draft genome of the bovine lungworm Dictyocaulus viviparus.</title>
        <authorList>
            <person name="Mitreva M."/>
        </authorList>
    </citation>
    <scope>NUCLEOTIDE SEQUENCE [LARGE SCALE GENOMIC DNA]</scope>
    <source>
        <strain evidence="1 2">HannoverDv2000</strain>
    </source>
</reference>
<dbReference type="OrthoDB" id="5826070at2759"/>